<sequence>MNLYPFFAGHILDSVTDGMRGPLDLKDDLPADDAYRMIDEAIEKHLVFMERYKNSIQALMKEVVNQHDASMRRHQASLSALKSQRNFLTPISDLPPEILCSIFAWVRDSDSGDLVEDEEGILTSKSLKIPWIQVTHVCSHWRNVALNSPELWSRVFPFRNITWLKEMLLRSKEASLSFTYNDLCNDHYARPQFRAALSHALKHANRIQHLSIYTDAFNFGKFLSAIHGSLAPRLESLCLSSSYALSKLDLPTYDPETENRKPSFDGVPNESLNLRRLELNYFEASWDSRAPFLLNLTNLRLHGTTPSPDLTWQWFMDTLRAMPLLEVLDLNDSFPTCSEKEATHPSYFGSAHFNYLQRLSLSCDVREGGIILSCITFPPTTFVKFNCCFNLNIVSPVPSIDFANVFICLTQIYAKMNPKPSFQTLVLLQA</sequence>
<protein>
    <recommendedName>
        <fullName evidence="1">F-box domain-containing protein</fullName>
    </recommendedName>
</protein>
<name>A0A9P6CYB4_9AGAR</name>
<feature type="domain" description="F-box" evidence="1">
    <location>
        <begin position="91"/>
        <end position="156"/>
    </location>
</feature>
<feature type="non-terminal residue" evidence="2">
    <location>
        <position position="430"/>
    </location>
</feature>
<evidence type="ECO:0000259" key="1">
    <source>
        <dbReference type="Pfam" id="PF12937"/>
    </source>
</evidence>
<comment type="caution">
    <text evidence="2">The sequence shown here is derived from an EMBL/GenBank/DDBJ whole genome shotgun (WGS) entry which is preliminary data.</text>
</comment>
<proteinExistence type="predicted"/>
<organism evidence="2 3">
    <name type="scientific">Pholiota conissans</name>
    <dbReference type="NCBI Taxonomy" id="109636"/>
    <lineage>
        <taxon>Eukaryota</taxon>
        <taxon>Fungi</taxon>
        <taxon>Dikarya</taxon>
        <taxon>Basidiomycota</taxon>
        <taxon>Agaricomycotina</taxon>
        <taxon>Agaricomycetes</taxon>
        <taxon>Agaricomycetidae</taxon>
        <taxon>Agaricales</taxon>
        <taxon>Agaricineae</taxon>
        <taxon>Strophariaceae</taxon>
        <taxon>Pholiota</taxon>
    </lineage>
</organism>
<evidence type="ECO:0000313" key="3">
    <source>
        <dbReference type="Proteomes" id="UP000807469"/>
    </source>
</evidence>
<dbReference type="InterPro" id="IPR001810">
    <property type="entry name" value="F-box_dom"/>
</dbReference>
<dbReference type="Pfam" id="PF12937">
    <property type="entry name" value="F-box-like"/>
    <property type="match status" value="1"/>
</dbReference>
<dbReference type="Proteomes" id="UP000807469">
    <property type="component" value="Unassembled WGS sequence"/>
</dbReference>
<gene>
    <name evidence="2" type="ORF">BDN70DRAFT_862036</name>
</gene>
<evidence type="ECO:0000313" key="2">
    <source>
        <dbReference type="EMBL" id="KAF9477340.1"/>
    </source>
</evidence>
<dbReference type="EMBL" id="MU155264">
    <property type="protein sequence ID" value="KAF9477340.1"/>
    <property type="molecule type" value="Genomic_DNA"/>
</dbReference>
<reference evidence="2" key="1">
    <citation type="submission" date="2020-11" db="EMBL/GenBank/DDBJ databases">
        <authorList>
            <consortium name="DOE Joint Genome Institute"/>
            <person name="Ahrendt S."/>
            <person name="Riley R."/>
            <person name="Andreopoulos W."/>
            <person name="Labutti K."/>
            <person name="Pangilinan J."/>
            <person name="Ruiz-Duenas F.J."/>
            <person name="Barrasa J.M."/>
            <person name="Sanchez-Garcia M."/>
            <person name="Camarero S."/>
            <person name="Miyauchi S."/>
            <person name="Serrano A."/>
            <person name="Linde D."/>
            <person name="Babiker R."/>
            <person name="Drula E."/>
            <person name="Ayuso-Fernandez I."/>
            <person name="Pacheco R."/>
            <person name="Padilla G."/>
            <person name="Ferreira P."/>
            <person name="Barriuso J."/>
            <person name="Kellner H."/>
            <person name="Castanera R."/>
            <person name="Alfaro M."/>
            <person name="Ramirez L."/>
            <person name="Pisabarro A.G."/>
            <person name="Kuo A."/>
            <person name="Tritt A."/>
            <person name="Lipzen A."/>
            <person name="He G."/>
            <person name="Yan M."/>
            <person name="Ng V."/>
            <person name="Cullen D."/>
            <person name="Martin F."/>
            <person name="Rosso M.-N."/>
            <person name="Henrissat B."/>
            <person name="Hibbett D."/>
            <person name="Martinez A.T."/>
            <person name="Grigoriev I.V."/>
        </authorList>
    </citation>
    <scope>NUCLEOTIDE SEQUENCE</scope>
    <source>
        <strain evidence="2">CIRM-BRFM 674</strain>
    </source>
</reference>
<dbReference type="OrthoDB" id="2866324at2759"/>
<dbReference type="Gene3D" id="1.20.1280.50">
    <property type="match status" value="1"/>
</dbReference>
<keyword evidence="3" id="KW-1185">Reference proteome</keyword>
<accession>A0A9P6CYB4</accession>
<dbReference type="SUPFAM" id="SSF52047">
    <property type="entry name" value="RNI-like"/>
    <property type="match status" value="1"/>
</dbReference>
<dbReference type="AlphaFoldDB" id="A0A9P6CYB4"/>